<dbReference type="InterPro" id="IPR050242">
    <property type="entry name" value="JAMM_MPN+_peptidase_M67A"/>
</dbReference>
<keyword evidence="2 4" id="KW-0396">Initiation factor</keyword>
<evidence type="ECO:0000256" key="1">
    <source>
        <dbReference type="ARBA" id="ARBA00022490"/>
    </source>
</evidence>
<dbReference type="Pfam" id="PF01398">
    <property type="entry name" value="JAB"/>
    <property type="match status" value="1"/>
</dbReference>
<sequence length="327" mass="36990">MASKKTEDVPLRVVQLDGHVVLKVIKHCSEHQPSLVTGQLLGLDVGSTLEVTDCFPFPGRSDEEEMDNDTASYQLDMMRCLREVNVDNNTVGWYQSTVIGSFQTEDLIQTFISYQESIKRCIALIYDPQLAETGDLPLRAIKLKDSFISAYKADKVLGSETVKKGNLTWKDVFEDLPIQIHNSALVTALMASIEPAGGMQQKDLDKLNLSVVPLFEKNLDFLNECLDDLVNEQQKVSYYHRNVARQQQQQAQWLQKRRQENAQRRATGEEPLPEEDPVQFKPIPEPGALENYLITNQIANYCGSLSSFSAQSLQKLQLMEGLQRVHM</sequence>
<organism evidence="7 8">
    <name type="scientific">[Myrmecia] bisecta</name>
    <dbReference type="NCBI Taxonomy" id="41462"/>
    <lineage>
        <taxon>Eukaryota</taxon>
        <taxon>Viridiplantae</taxon>
        <taxon>Chlorophyta</taxon>
        <taxon>core chlorophytes</taxon>
        <taxon>Trebouxiophyceae</taxon>
        <taxon>Trebouxiales</taxon>
        <taxon>Trebouxiaceae</taxon>
        <taxon>Myrmecia</taxon>
    </lineage>
</organism>
<evidence type="ECO:0000313" key="8">
    <source>
        <dbReference type="Proteomes" id="UP001489004"/>
    </source>
</evidence>
<dbReference type="CDD" id="cd08065">
    <property type="entry name" value="MPN_eIF3h"/>
    <property type="match status" value="1"/>
</dbReference>
<dbReference type="HAMAP" id="MF_03007">
    <property type="entry name" value="eIF3h"/>
    <property type="match status" value="1"/>
</dbReference>
<dbReference type="PROSITE" id="PS50249">
    <property type="entry name" value="MPN"/>
    <property type="match status" value="1"/>
</dbReference>
<dbReference type="Gene3D" id="3.40.140.10">
    <property type="entry name" value="Cytidine Deaminase, domain 2"/>
    <property type="match status" value="1"/>
</dbReference>
<comment type="subunit">
    <text evidence="4">Component of the eukaryotic translation initiation factor 3 (eIF-3) complex.</text>
</comment>
<feature type="compositionally biased region" description="Basic and acidic residues" evidence="5">
    <location>
        <begin position="257"/>
        <end position="268"/>
    </location>
</feature>
<comment type="function">
    <text evidence="4">Component of the eukaryotic translation initiation factor 3 (eIF-3) complex, which is involved in protein synthesis of a specialized repertoire of mRNAs and, together with other initiation factors, stimulates binding of mRNA and methionyl-tRNAi to the 40S ribosome. The eIF-3 complex specifically targets and initiates translation of a subset of mRNAs involved in cell proliferation.</text>
</comment>
<proteinExistence type="inferred from homology"/>
<gene>
    <name evidence="7" type="ORF">WJX72_008134</name>
</gene>
<dbReference type="InterPro" id="IPR037518">
    <property type="entry name" value="MPN"/>
</dbReference>
<accession>A0AAW1PPF5</accession>
<dbReference type="GO" id="GO:0005852">
    <property type="term" value="C:eukaryotic translation initiation factor 3 complex"/>
    <property type="evidence" value="ECO:0007669"/>
    <property type="project" value="UniProtKB-UniRule"/>
</dbReference>
<reference evidence="7 8" key="1">
    <citation type="journal article" date="2024" name="Nat. Commun.">
        <title>Phylogenomics reveals the evolutionary origins of lichenization in chlorophyte algae.</title>
        <authorList>
            <person name="Puginier C."/>
            <person name="Libourel C."/>
            <person name="Otte J."/>
            <person name="Skaloud P."/>
            <person name="Haon M."/>
            <person name="Grisel S."/>
            <person name="Petersen M."/>
            <person name="Berrin J.G."/>
            <person name="Delaux P.M."/>
            <person name="Dal Grande F."/>
            <person name="Keller J."/>
        </authorList>
    </citation>
    <scope>NUCLEOTIDE SEQUENCE [LARGE SCALE GENOMIC DNA]</scope>
    <source>
        <strain evidence="7 8">SAG 2043</strain>
    </source>
</reference>
<feature type="region of interest" description="Disordered" evidence="5">
    <location>
        <begin position="250"/>
        <end position="283"/>
    </location>
</feature>
<dbReference type="SMART" id="SM00232">
    <property type="entry name" value="JAB_MPN"/>
    <property type="match status" value="1"/>
</dbReference>
<dbReference type="PANTHER" id="PTHR10410">
    <property type="entry name" value="EUKARYOTIC TRANSLATION INITIATION FACTOR 3 -RELATED"/>
    <property type="match status" value="1"/>
</dbReference>
<feature type="domain" description="MPN" evidence="6">
    <location>
        <begin position="14"/>
        <end position="147"/>
    </location>
</feature>
<dbReference type="GO" id="GO:0001732">
    <property type="term" value="P:formation of cytoplasmic translation initiation complex"/>
    <property type="evidence" value="ECO:0007669"/>
    <property type="project" value="UniProtKB-UniRule"/>
</dbReference>
<evidence type="ECO:0000256" key="3">
    <source>
        <dbReference type="ARBA" id="ARBA00022917"/>
    </source>
</evidence>
<dbReference type="InterPro" id="IPR027524">
    <property type="entry name" value="eIF3h"/>
</dbReference>
<keyword evidence="1 4" id="KW-0963">Cytoplasm</keyword>
<comment type="caution">
    <text evidence="7">The sequence shown here is derived from an EMBL/GenBank/DDBJ whole genome shotgun (WGS) entry which is preliminary data.</text>
</comment>
<protein>
    <recommendedName>
        <fullName evidence="4">Eukaryotic translation initiation factor 3 subunit H</fullName>
        <shortName evidence="4">eIF3h</shortName>
    </recommendedName>
</protein>
<dbReference type="AlphaFoldDB" id="A0AAW1PPF5"/>
<keyword evidence="8" id="KW-1185">Reference proteome</keyword>
<keyword evidence="3 4" id="KW-0648">Protein biosynthesis</keyword>
<dbReference type="Pfam" id="PF19445">
    <property type="entry name" value="eIF3h_C"/>
    <property type="match status" value="1"/>
</dbReference>
<name>A0AAW1PPF5_9CHLO</name>
<dbReference type="InterPro" id="IPR000555">
    <property type="entry name" value="JAMM/MPN+_dom"/>
</dbReference>
<evidence type="ECO:0000256" key="4">
    <source>
        <dbReference type="HAMAP-Rule" id="MF_03007"/>
    </source>
</evidence>
<dbReference type="GO" id="GO:0008237">
    <property type="term" value="F:metallopeptidase activity"/>
    <property type="evidence" value="ECO:0007669"/>
    <property type="project" value="InterPro"/>
</dbReference>
<evidence type="ECO:0000259" key="6">
    <source>
        <dbReference type="PROSITE" id="PS50249"/>
    </source>
</evidence>
<evidence type="ECO:0000256" key="5">
    <source>
        <dbReference type="SAM" id="MobiDB-lite"/>
    </source>
</evidence>
<evidence type="ECO:0000256" key="2">
    <source>
        <dbReference type="ARBA" id="ARBA00022540"/>
    </source>
</evidence>
<dbReference type="GO" id="GO:0033290">
    <property type="term" value="C:eukaryotic 48S preinitiation complex"/>
    <property type="evidence" value="ECO:0007669"/>
    <property type="project" value="UniProtKB-UniRule"/>
</dbReference>
<comment type="subcellular location">
    <subcellularLocation>
        <location evidence="4">Cytoplasm</location>
    </subcellularLocation>
</comment>
<dbReference type="GO" id="GO:0003743">
    <property type="term" value="F:translation initiation factor activity"/>
    <property type="evidence" value="ECO:0007669"/>
    <property type="project" value="UniProtKB-UniRule"/>
</dbReference>
<dbReference type="EMBL" id="JALJOR010000010">
    <property type="protein sequence ID" value="KAK9810290.1"/>
    <property type="molecule type" value="Genomic_DNA"/>
</dbReference>
<evidence type="ECO:0000313" key="7">
    <source>
        <dbReference type="EMBL" id="KAK9810290.1"/>
    </source>
</evidence>
<comment type="similarity">
    <text evidence="4">Belongs to the eIF-3 subunit H family.</text>
</comment>
<dbReference type="GO" id="GO:0016282">
    <property type="term" value="C:eukaryotic 43S preinitiation complex"/>
    <property type="evidence" value="ECO:0007669"/>
    <property type="project" value="UniProtKB-UniRule"/>
</dbReference>
<dbReference type="Proteomes" id="UP001489004">
    <property type="component" value="Unassembled WGS sequence"/>
</dbReference>
<dbReference type="InterPro" id="IPR045810">
    <property type="entry name" value="eIF3h_C"/>
</dbReference>